<protein>
    <submittedName>
        <fullName evidence="4">TetR-like C-terminal domain-containing protein</fullName>
    </submittedName>
</protein>
<comment type="caution">
    <text evidence="4">The sequence shown here is derived from an EMBL/GenBank/DDBJ whole genome shotgun (WGS) entry which is preliminary data.</text>
</comment>
<evidence type="ECO:0000259" key="3">
    <source>
        <dbReference type="Pfam" id="PF13305"/>
    </source>
</evidence>
<dbReference type="Pfam" id="PF13305">
    <property type="entry name" value="TetR_C_33"/>
    <property type="match status" value="1"/>
</dbReference>
<proteinExistence type="predicted"/>
<dbReference type="RefSeq" id="WP_343129201.1">
    <property type="nucleotide sequence ID" value="NZ_JBCITK010000001.1"/>
</dbReference>
<keyword evidence="2" id="KW-0804">Transcription</keyword>
<dbReference type="InterPro" id="IPR025996">
    <property type="entry name" value="MT1864/Rv1816-like_C"/>
</dbReference>
<dbReference type="InterPro" id="IPR036271">
    <property type="entry name" value="Tet_transcr_reg_TetR-rel_C_sf"/>
</dbReference>
<keyword evidence="1" id="KW-0805">Transcription regulation</keyword>
<gene>
    <name evidence="4" type="ORF">MKY91_02555</name>
</gene>
<dbReference type="Gene3D" id="1.10.357.10">
    <property type="entry name" value="Tetracycline Repressor, domain 2"/>
    <property type="match status" value="1"/>
</dbReference>
<organism evidence="4 5">
    <name type="scientific">Alkalicoccobacillus gibsonii</name>
    <dbReference type="NCBI Taxonomy" id="79881"/>
    <lineage>
        <taxon>Bacteria</taxon>
        <taxon>Bacillati</taxon>
        <taxon>Bacillota</taxon>
        <taxon>Bacilli</taxon>
        <taxon>Bacillales</taxon>
        <taxon>Bacillaceae</taxon>
        <taxon>Alkalicoccobacillus</taxon>
    </lineage>
</organism>
<dbReference type="SUPFAM" id="SSF48498">
    <property type="entry name" value="Tetracyclin repressor-like, C-terminal domain"/>
    <property type="match status" value="1"/>
</dbReference>
<evidence type="ECO:0000256" key="1">
    <source>
        <dbReference type="ARBA" id="ARBA00023015"/>
    </source>
</evidence>
<dbReference type="Gene3D" id="1.10.10.60">
    <property type="entry name" value="Homeodomain-like"/>
    <property type="match status" value="1"/>
</dbReference>
<dbReference type="Proteomes" id="UP001418796">
    <property type="component" value="Unassembled WGS sequence"/>
</dbReference>
<accession>A0ABU9VDZ0</accession>
<feature type="domain" description="HTH-type transcriptional regulator MT1864/Rv1816-like C-terminal" evidence="3">
    <location>
        <begin position="85"/>
        <end position="180"/>
    </location>
</feature>
<dbReference type="InterPro" id="IPR009057">
    <property type="entry name" value="Homeodomain-like_sf"/>
</dbReference>
<evidence type="ECO:0000313" key="5">
    <source>
        <dbReference type="Proteomes" id="UP001418796"/>
    </source>
</evidence>
<evidence type="ECO:0000313" key="4">
    <source>
        <dbReference type="EMBL" id="MEN0642043.1"/>
    </source>
</evidence>
<evidence type="ECO:0000256" key="2">
    <source>
        <dbReference type="ARBA" id="ARBA00023163"/>
    </source>
</evidence>
<reference evidence="4 5" key="1">
    <citation type="submission" date="2024-03" db="EMBL/GenBank/DDBJ databases">
        <title>Bacilli Hybrid Assemblies.</title>
        <authorList>
            <person name="Kovac J."/>
        </authorList>
    </citation>
    <scope>NUCLEOTIDE SEQUENCE [LARGE SCALE GENOMIC DNA]</scope>
    <source>
        <strain evidence="4 5">FSL R7-0666</strain>
    </source>
</reference>
<keyword evidence="5" id="KW-1185">Reference proteome</keyword>
<sequence>MTPRRGLTISDIIHTASNIADDQGLKQLSIGALAEKLKIKPPSLYNHVRGLDELHDLLAVYGCQKLLEKLEESILEVSKEDAVKQFSYAYVTFAKEHPGLYEATSRAAEEENVEIKQAQEQIVLVILRVLEAFDLENEHAIHVIRMLRSMLHGFVTLEQEQGFGLPYDLDQTLEVMIRTFLKGLTVTTDDLI</sequence>
<dbReference type="SUPFAM" id="SSF46689">
    <property type="entry name" value="Homeodomain-like"/>
    <property type="match status" value="1"/>
</dbReference>
<dbReference type="EMBL" id="JBCITK010000001">
    <property type="protein sequence ID" value="MEN0642043.1"/>
    <property type="molecule type" value="Genomic_DNA"/>
</dbReference>
<name>A0ABU9VDZ0_9BACI</name>